<comment type="catalytic activity">
    <reaction evidence="1">
        <text>ATP + protein L-histidine = ADP + protein N-phospho-L-histidine.</text>
        <dbReference type="EC" id="2.7.13.3"/>
    </reaction>
</comment>
<dbReference type="InterPro" id="IPR004358">
    <property type="entry name" value="Sig_transdc_His_kin-like_C"/>
</dbReference>
<dbReference type="GO" id="GO:0016036">
    <property type="term" value="P:cellular response to phosphate starvation"/>
    <property type="evidence" value="ECO:0007669"/>
    <property type="project" value="TreeGrafter"/>
</dbReference>
<dbReference type="Gene3D" id="3.30.565.10">
    <property type="entry name" value="Histidine kinase-like ATPase, C-terminal domain"/>
    <property type="match status" value="1"/>
</dbReference>
<dbReference type="AlphaFoldDB" id="A0A9D1X5U0"/>
<dbReference type="InterPro" id="IPR005467">
    <property type="entry name" value="His_kinase_dom"/>
</dbReference>
<dbReference type="InterPro" id="IPR050351">
    <property type="entry name" value="BphY/WalK/GraS-like"/>
</dbReference>
<dbReference type="Proteomes" id="UP000886805">
    <property type="component" value="Unassembled WGS sequence"/>
</dbReference>
<dbReference type="InterPro" id="IPR003661">
    <property type="entry name" value="HisK_dim/P_dom"/>
</dbReference>
<feature type="region of interest" description="Disordered" evidence="8">
    <location>
        <begin position="290"/>
        <end position="311"/>
    </location>
</feature>
<keyword evidence="7" id="KW-0902">Two-component regulatory system</keyword>
<feature type="compositionally biased region" description="Basic and acidic residues" evidence="8">
    <location>
        <begin position="301"/>
        <end position="311"/>
    </location>
</feature>
<dbReference type="Pfam" id="PF02518">
    <property type="entry name" value="HATPase_c"/>
    <property type="match status" value="1"/>
</dbReference>
<dbReference type="PROSITE" id="PS50109">
    <property type="entry name" value="HIS_KIN"/>
    <property type="match status" value="1"/>
</dbReference>
<evidence type="ECO:0000313" key="11">
    <source>
        <dbReference type="EMBL" id="HIX73412.1"/>
    </source>
</evidence>
<dbReference type="GO" id="GO:0000155">
    <property type="term" value="F:phosphorelay sensor kinase activity"/>
    <property type="evidence" value="ECO:0007669"/>
    <property type="project" value="InterPro"/>
</dbReference>
<accession>A0A9D1X5U0</accession>
<keyword evidence="5" id="KW-0808">Transferase</keyword>
<evidence type="ECO:0000256" key="6">
    <source>
        <dbReference type="ARBA" id="ARBA00022777"/>
    </source>
</evidence>
<dbReference type="PANTHER" id="PTHR45453:SF1">
    <property type="entry name" value="PHOSPHATE REGULON SENSOR PROTEIN PHOR"/>
    <property type="match status" value="1"/>
</dbReference>
<feature type="domain" description="Histidine kinase" evidence="10">
    <location>
        <begin position="122"/>
        <end position="356"/>
    </location>
</feature>
<dbReference type="GO" id="GO:0004721">
    <property type="term" value="F:phosphoprotein phosphatase activity"/>
    <property type="evidence" value="ECO:0007669"/>
    <property type="project" value="TreeGrafter"/>
</dbReference>
<reference evidence="11" key="2">
    <citation type="submission" date="2021-04" db="EMBL/GenBank/DDBJ databases">
        <authorList>
            <person name="Gilroy R."/>
        </authorList>
    </citation>
    <scope>NUCLEOTIDE SEQUENCE</scope>
    <source>
        <strain evidence="11">ChiSxjej3B15-1167</strain>
    </source>
</reference>
<organism evidence="11 12">
    <name type="scientific">Candidatus Anaerobutyricum stercoripullorum</name>
    <dbReference type="NCBI Taxonomy" id="2838456"/>
    <lineage>
        <taxon>Bacteria</taxon>
        <taxon>Bacillati</taxon>
        <taxon>Bacillota</taxon>
        <taxon>Clostridia</taxon>
        <taxon>Lachnospirales</taxon>
        <taxon>Lachnospiraceae</taxon>
        <taxon>Anaerobutyricum</taxon>
    </lineage>
</organism>
<keyword evidence="9" id="KW-0472">Membrane</keyword>
<dbReference type="InterPro" id="IPR003594">
    <property type="entry name" value="HATPase_dom"/>
</dbReference>
<dbReference type="SUPFAM" id="SSF47384">
    <property type="entry name" value="Homodimeric domain of signal transducing histidine kinase"/>
    <property type="match status" value="1"/>
</dbReference>
<comment type="caution">
    <text evidence="11">The sequence shown here is derived from an EMBL/GenBank/DDBJ whole genome shotgun (WGS) entry which is preliminary data.</text>
</comment>
<dbReference type="Pfam" id="PF00512">
    <property type="entry name" value="HisKA"/>
    <property type="match status" value="1"/>
</dbReference>
<dbReference type="SMART" id="SM00388">
    <property type="entry name" value="HisKA"/>
    <property type="match status" value="1"/>
</dbReference>
<dbReference type="SUPFAM" id="SSF55874">
    <property type="entry name" value="ATPase domain of HSP90 chaperone/DNA topoisomerase II/histidine kinase"/>
    <property type="match status" value="1"/>
</dbReference>
<feature type="transmembrane region" description="Helical" evidence="9">
    <location>
        <begin position="21"/>
        <end position="51"/>
    </location>
</feature>
<evidence type="ECO:0000256" key="8">
    <source>
        <dbReference type="SAM" id="MobiDB-lite"/>
    </source>
</evidence>
<reference evidence="11" key="1">
    <citation type="journal article" date="2021" name="PeerJ">
        <title>Extensive microbial diversity within the chicken gut microbiome revealed by metagenomics and culture.</title>
        <authorList>
            <person name="Gilroy R."/>
            <person name="Ravi A."/>
            <person name="Getino M."/>
            <person name="Pursley I."/>
            <person name="Horton D.L."/>
            <person name="Alikhan N.F."/>
            <person name="Baker D."/>
            <person name="Gharbi K."/>
            <person name="Hall N."/>
            <person name="Watson M."/>
            <person name="Adriaenssens E.M."/>
            <person name="Foster-Nyarko E."/>
            <person name="Jarju S."/>
            <person name="Secka A."/>
            <person name="Antonio M."/>
            <person name="Oren A."/>
            <person name="Chaudhuri R.R."/>
            <person name="La Ragione R."/>
            <person name="Hildebrand F."/>
            <person name="Pallen M.J."/>
        </authorList>
    </citation>
    <scope>NUCLEOTIDE SEQUENCE</scope>
    <source>
        <strain evidence="11">ChiSxjej3B15-1167</strain>
    </source>
</reference>
<protein>
    <recommendedName>
        <fullName evidence="3">histidine kinase</fullName>
        <ecNumber evidence="3">2.7.13.3</ecNumber>
    </recommendedName>
</protein>
<keyword evidence="4" id="KW-0597">Phosphoprotein</keyword>
<evidence type="ECO:0000256" key="9">
    <source>
        <dbReference type="SAM" id="Phobius"/>
    </source>
</evidence>
<keyword evidence="6 11" id="KW-0418">Kinase</keyword>
<gene>
    <name evidence="11" type="ORF">H9849_10375</name>
</gene>
<proteinExistence type="predicted"/>
<dbReference type="InterPro" id="IPR036097">
    <property type="entry name" value="HisK_dim/P_sf"/>
</dbReference>
<evidence type="ECO:0000256" key="3">
    <source>
        <dbReference type="ARBA" id="ARBA00012438"/>
    </source>
</evidence>
<dbReference type="PANTHER" id="PTHR45453">
    <property type="entry name" value="PHOSPHATE REGULON SENSOR PROTEIN PHOR"/>
    <property type="match status" value="1"/>
</dbReference>
<dbReference type="CDD" id="cd00075">
    <property type="entry name" value="HATPase"/>
    <property type="match status" value="1"/>
</dbReference>
<evidence type="ECO:0000256" key="7">
    <source>
        <dbReference type="ARBA" id="ARBA00023012"/>
    </source>
</evidence>
<evidence type="ECO:0000256" key="2">
    <source>
        <dbReference type="ARBA" id="ARBA00004370"/>
    </source>
</evidence>
<dbReference type="GO" id="GO:0005886">
    <property type="term" value="C:plasma membrane"/>
    <property type="evidence" value="ECO:0007669"/>
    <property type="project" value="TreeGrafter"/>
</dbReference>
<evidence type="ECO:0000313" key="12">
    <source>
        <dbReference type="Proteomes" id="UP000886805"/>
    </source>
</evidence>
<comment type="subcellular location">
    <subcellularLocation>
        <location evidence="2">Membrane</location>
    </subcellularLocation>
</comment>
<dbReference type="EC" id="2.7.13.3" evidence="3"/>
<evidence type="ECO:0000256" key="1">
    <source>
        <dbReference type="ARBA" id="ARBA00000085"/>
    </source>
</evidence>
<dbReference type="Gene3D" id="1.10.287.130">
    <property type="match status" value="1"/>
</dbReference>
<dbReference type="PRINTS" id="PR00344">
    <property type="entry name" value="BCTRLSENSOR"/>
</dbReference>
<dbReference type="SMART" id="SM00387">
    <property type="entry name" value="HATPase_c"/>
    <property type="match status" value="1"/>
</dbReference>
<dbReference type="EMBL" id="DXEQ01000318">
    <property type="protein sequence ID" value="HIX73412.1"/>
    <property type="molecule type" value="Genomic_DNA"/>
</dbReference>
<dbReference type="CDD" id="cd00082">
    <property type="entry name" value="HisKA"/>
    <property type="match status" value="1"/>
</dbReference>
<keyword evidence="9" id="KW-0812">Transmembrane</keyword>
<name>A0A9D1X5U0_9FIRM</name>
<keyword evidence="9" id="KW-1133">Transmembrane helix</keyword>
<evidence type="ECO:0000256" key="5">
    <source>
        <dbReference type="ARBA" id="ARBA00022679"/>
    </source>
</evidence>
<evidence type="ECO:0000256" key="4">
    <source>
        <dbReference type="ARBA" id="ARBA00022553"/>
    </source>
</evidence>
<evidence type="ECO:0000259" key="10">
    <source>
        <dbReference type="PROSITE" id="PS50109"/>
    </source>
</evidence>
<dbReference type="InterPro" id="IPR036890">
    <property type="entry name" value="HATPase_C_sf"/>
</dbReference>
<sequence length="363" mass="40738">MWLWRNPEIKRYGYRYGILSLLAVFCAGLCFGLAAAAYVSVLCLAGGILFWRATKKRYEALSALSARLDVLLHSQTPLQFTPDEEGELALLSSEIQKLTLRLSEQAWQLERDKEYMKDALADISHQIRTPLTSIRLLLSRLQRTGNGDQEYIREIRCLLTRMEWQVSVLLKISRLESGTVHMEENVLSMEEVVQKAWEPLVIQAELKGLMAQFCVPEEILFYGDGGWTVEAVGNLLKNCAEHLSFGGRLWITASQNPLYTELLVADDGPGIPPEDLPHVFERFYRGAGGNISGNNGEADTGEPRPEGDRDVYGQEEHAGIGLALARQIIREQGGILTVKNRPEGGVEFTIRFYRSGDHGTERV</sequence>